<reference evidence="6" key="1">
    <citation type="submission" date="2020-06" db="EMBL/GenBank/DDBJ databases">
        <authorList>
            <consortium name="Plant Systems Biology data submission"/>
        </authorList>
    </citation>
    <scope>NUCLEOTIDE SEQUENCE</scope>
    <source>
        <strain evidence="6">D6</strain>
    </source>
</reference>
<dbReference type="GO" id="GO:0016765">
    <property type="term" value="F:transferase activity, transferring alkyl or aryl (other than methyl) groups"/>
    <property type="evidence" value="ECO:0007669"/>
    <property type="project" value="InterPro"/>
</dbReference>
<feature type="transmembrane region" description="Helical" evidence="5">
    <location>
        <begin position="491"/>
        <end position="514"/>
    </location>
</feature>
<dbReference type="Gene3D" id="1.10.357.140">
    <property type="entry name" value="UbiA prenyltransferase"/>
    <property type="match status" value="1"/>
</dbReference>
<evidence type="ECO:0000313" key="6">
    <source>
        <dbReference type="EMBL" id="CAB9508909.1"/>
    </source>
</evidence>
<evidence type="ECO:0000256" key="3">
    <source>
        <dbReference type="ARBA" id="ARBA00022989"/>
    </source>
</evidence>
<feature type="transmembrane region" description="Helical" evidence="5">
    <location>
        <begin position="463"/>
        <end position="484"/>
    </location>
</feature>
<organism evidence="6 7">
    <name type="scientific">Seminavis robusta</name>
    <dbReference type="NCBI Taxonomy" id="568900"/>
    <lineage>
        <taxon>Eukaryota</taxon>
        <taxon>Sar</taxon>
        <taxon>Stramenopiles</taxon>
        <taxon>Ochrophyta</taxon>
        <taxon>Bacillariophyta</taxon>
        <taxon>Bacillariophyceae</taxon>
        <taxon>Bacillariophycidae</taxon>
        <taxon>Naviculales</taxon>
        <taxon>Naviculaceae</taxon>
        <taxon>Seminavis</taxon>
    </lineage>
</organism>
<comment type="subcellular location">
    <subcellularLocation>
        <location evidence="1">Membrane</location>
        <topology evidence="1">Multi-pass membrane protein</topology>
    </subcellularLocation>
</comment>
<feature type="transmembrane region" description="Helical" evidence="5">
    <location>
        <begin position="392"/>
        <end position="413"/>
    </location>
</feature>
<name>A0A9N8DZK0_9STRA</name>
<evidence type="ECO:0000256" key="1">
    <source>
        <dbReference type="ARBA" id="ARBA00004141"/>
    </source>
</evidence>
<feature type="transmembrane region" description="Helical" evidence="5">
    <location>
        <begin position="12"/>
        <end position="33"/>
    </location>
</feature>
<keyword evidence="7" id="KW-1185">Reference proteome</keyword>
<dbReference type="Pfam" id="PF01040">
    <property type="entry name" value="UbiA"/>
    <property type="match status" value="1"/>
</dbReference>
<protein>
    <submittedName>
        <fullName evidence="6">Prenyltransferase</fullName>
    </submittedName>
</protein>
<keyword evidence="4 5" id="KW-0472">Membrane</keyword>
<dbReference type="EMBL" id="CAICTM010000365">
    <property type="protein sequence ID" value="CAB9508909.1"/>
    <property type="molecule type" value="Genomic_DNA"/>
</dbReference>
<dbReference type="GO" id="GO:0016020">
    <property type="term" value="C:membrane"/>
    <property type="evidence" value="ECO:0007669"/>
    <property type="project" value="UniProtKB-SubCell"/>
</dbReference>
<evidence type="ECO:0000256" key="2">
    <source>
        <dbReference type="ARBA" id="ARBA00022692"/>
    </source>
</evidence>
<sequence>MSLPTAIVSWLKLVRVFNVPIVLAAMFAGALVASEHLTPLQYMLLSFFALISTAAVQSFNDYEDRHADAVNAKFRPIPSGLFTADSVLLNGYVCASLSCLLSAPISLEASITMMAMMLLTRWYSALKKYSLIHHLMLPAALGLTSLYGALLVSPSAGASLAAFGSLPTTIYYVAVSIFLIDINMNIVGAFKDLFEGSEEEFVLPVIFGKRPAIIVSGVLGTIGILMQGIPVFTTEDVTKEPLLPLTLGLVVHCYSRIKLYLNPTAEQGYKALKAGRAVEVLCFPAMMFGARPPAEATLILVLLVGSALVLQAYIKEAELPTTEKPASTSVTREGECLSDSSIRTAASDEEGQYPLLDLLYEHPCQAELFTVGVCVLITLFAFFMAPTNSGCLWIRLYIPLFCCAVGVVSVIHASQQQHLSGLLKNDWAYIQRYMFVIFLALTLDVLIHYAFTTEFDTIALSNWAALIASASVIVPIGSIWAGYVNPEYLQINVVTGVCILVLQVFQAVVSVLGAQSWQEVVVLLLARRVLIVIVVHVISGISYSNEAASMLRNCRTLEYVAHHAVATGRDVILDTPQCIVIGGTLLKTPILGGENMMSGKASWMRVVDKIILTEQILACSSPTILCHSPTAICHLSFMYEMFQSHDIHLNPELQDPSLCLSKVTHFLQRRYSKFASTSTLVDGAVVDEGTHLLQTKLAMDV</sequence>
<evidence type="ECO:0000256" key="5">
    <source>
        <dbReference type="SAM" id="Phobius"/>
    </source>
</evidence>
<dbReference type="PANTHER" id="PTHR42723:SF1">
    <property type="entry name" value="CHLOROPHYLL SYNTHASE, CHLOROPLASTIC"/>
    <property type="match status" value="1"/>
</dbReference>
<feature type="transmembrane region" description="Helical" evidence="5">
    <location>
        <begin position="131"/>
        <end position="150"/>
    </location>
</feature>
<proteinExistence type="predicted"/>
<evidence type="ECO:0000313" key="7">
    <source>
        <dbReference type="Proteomes" id="UP001153069"/>
    </source>
</evidence>
<comment type="caution">
    <text evidence="6">The sequence shown here is derived from an EMBL/GenBank/DDBJ whole genome shotgun (WGS) entry which is preliminary data.</text>
</comment>
<keyword evidence="2 5" id="KW-0812">Transmembrane</keyword>
<dbReference type="InterPro" id="IPR044878">
    <property type="entry name" value="UbiA_sf"/>
</dbReference>
<feature type="transmembrane region" description="Helical" evidence="5">
    <location>
        <begin position="89"/>
        <end position="119"/>
    </location>
</feature>
<keyword evidence="3 5" id="KW-1133">Transmembrane helix</keyword>
<dbReference type="PANTHER" id="PTHR42723">
    <property type="entry name" value="CHLOROPHYLL SYNTHASE"/>
    <property type="match status" value="1"/>
</dbReference>
<feature type="transmembrane region" description="Helical" evidence="5">
    <location>
        <begin position="296"/>
        <end position="314"/>
    </location>
</feature>
<evidence type="ECO:0000256" key="4">
    <source>
        <dbReference type="ARBA" id="ARBA00023136"/>
    </source>
</evidence>
<dbReference type="AlphaFoldDB" id="A0A9N8DZK0"/>
<dbReference type="Proteomes" id="UP001153069">
    <property type="component" value="Unassembled WGS sequence"/>
</dbReference>
<gene>
    <name evidence="6" type="ORF">SEMRO_366_G127560.1</name>
</gene>
<feature type="transmembrane region" description="Helical" evidence="5">
    <location>
        <begin position="520"/>
        <end position="543"/>
    </location>
</feature>
<accession>A0A9N8DZK0</accession>
<dbReference type="InterPro" id="IPR000537">
    <property type="entry name" value="UbiA_prenyltransferase"/>
</dbReference>
<feature type="transmembrane region" description="Helical" evidence="5">
    <location>
        <begin position="433"/>
        <end position="451"/>
    </location>
</feature>
<dbReference type="InterPro" id="IPR050475">
    <property type="entry name" value="Prenyltransferase_related"/>
</dbReference>
<feature type="transmembrane region" description="Helical" evidence="5">
    <location>
        <begin position="368"/>
        <end position="386"/>
    </location>
</feature>